<dbReference type="AlphaFoldDB" id="A0A3P7LPD1"/>
<gene>
    <name evidence="1" type="ORF">SVUK_LOCUS15980</name>
</gene>
<evidence type="ECO:0000313" key="1">
    <source>
        <dbReference type="EMBL" id="VDM80982.1"/>
    </source>
</evidence>
<evidence type="ECO:0000313" key="2">
    <source>
        <dbReference type="Proteomes" id="UP000270094"/>
    </source>
</evidence>
<sequence>MAFSPPRFCSSPMTGVRIVPQRMSLCHNDIYQQLMRNQCRKTGVSGCPQRITLCQIGSCGISAAYERAVP</sequence>
<keyword evidence="2" id="KW-1185">Reference proteome</keyword>
<protein>
    <submittedName>
        <fullName evidence="1">Uncharacterized protein</fullName>
    </submittedName>
</protein>
<proteinExistence type="predicted"/>
<accession>A0A3P7LPD1</accession>
<dbReference type="Proteomes" id="UP000270094">
    <property type="component" value="Unassembled WGS sequence"/>
</dbReference>
<reference evidence="1 2" key="1">
    <citation type="submission" date="2018-11" db="EMBL/GenBank/DDBJ databases">
        <authorList>
            <consortium name="Pathogen Informatics"/>
        </authorList>
    </citation>
    <scope>NUCLEOTIDE SEQUENCE [LARGE SCALE GENOMIC DNA]</scope>
</reference>
<organism evidence="1 2">
    <name type="scientific">Strongylus vulgaris</name>
    <name type="common">Blood worm</name>
    <dbReference type="NCBI Taxonomy" id="40348"/>
    <lineage>
        <taxon>Eukaryota</taxon>
        <taxon>Metazoa</taxon>
        <taxon>Ecdysozoa</taxon>
        <taxon>Nematoda</taxon>
        <taxon>Chromadorea</taxon>
        <taxon>Rhabditida</taxon>
        <taxon>Rhabditina</taxon>
        <taxon>Rhabditomorpha</taxon>
        <taxon>Strongyloidea</taxon>
        <taxon>Strongylidae</taxon>
        <taxon>Strongylus</taxon>
    </lineage>
</organism>
<dbReference type="OrthoDB" id="5855340at2759"/>
<name>A0A3P7LPD1_STRVU</name>
<dbReference type="EMBL" id="UYYB01110966">
    <property type="protein sequence ID" value="VDM80982.1"/>
    <property type="molecule type" value="Genomic_DNA"/>
</dbReference>